<keyword evidence="2" id="KW-1185">Reference proteome</keyword>
<organism evidence="1 2">
    <name type="scientific">Dillenia turbinata</name>
    <dbReference type="NCBI Taxonomy" id="194707"/>
    <lineage>
        <taxon>Eukaryota</taxon>
        <taxon>Viridiplantae</taxon>
        <taxon>Streptophyta</taxon>
        <taxon>Embryophyta</taxon>
        <taxon>Tracheophyta</taxon>
        <taxon>Spermatophyta</taxon>
        <taxon>Magnoliopsida</taxon>
        <taxon>eudicotyledons</taxon>
        <taxon>Gunneridae</taxon>
        <taxon>Pentapetalae</taxon>
        <taxon>Dilleniales</taxon>
        <taxon>Dilleniaceae</taxon>
        <taxon>Dillenia</taxon>
    </lineage>
</organism>
<evidence type="ECO:0000313" key="1">
    <source>
        <dbReference type="EMBL" id="KAK6922676.1"/>
    </source>
</evidence>
<gene>
    <name evidence="1" type="ORF">RJ641_010980</name>
</gene>
<dbReference type="AlphaFoldDB" id="A0AAN8V3K0"/>
<dbReference type="Proteomes" id="UP001370490">
    <property type="component" value="Unassembled WGS sequence"/>
</dbReference>
<dbReference type="EMBL" id="JBAMMX010000018">
    <property type="protein sequence ID" value="KAK6922676.1"/>
    <property type="molecule type" value="Genomic_DNA"/>
</dbReference>
<proteinExistence type="predicted"/>
<accession>A0AAN8V3K0</accession>
<evidence type="ECO:0000313" key="2">
    <source>
        <dbReference type="Proteomes" id="UP001370490"/>
    </source>
</evidence>
<name>A0AAN8V3K0_9MAGN</name>
<sequence length="47" mass="5035">MVVNNLLPVNAGNGENSYANNSTLQVLSLSLSHTQIHTLLCTHTNSL</sequence>
<comment type="caution">
    <text evidence="1">The sequence shown here is derived from an EMBL/GenBank/DDBJ whole genome shotgun (WGS) entry which is preliminary data.</text>
</comment>
<reference evidence="1 2" key="1">
    <citation type="submission" date="2023-12" db="EMBL/GenBank/DDBJ databases">
        <title>A high-quality genome assembly for Dillenia turbinata (Dilleniales).</title>
        <authorList>
            <person name="Chanderbali A."/>
        </authorList>
    </citation>
    <scope>NUCLEOTIDE SEQUENCE [LARGE SCALE GENOMIC DNA]</scope>
    <source>
        <strain evidence="1">LSX21</strain>
        <tissue evidence="1">Leaf</tissue>
    </source>
</reference>
<protein>
    <submittedName>
        <fullName evidence="1">Uncharacterized protein</fullName>
    </submittedName>
</protein>